<feature type="transmembrane region" description="Helical" evidence="1">
    <location>
        <begin position="145"/>
        <end position="172"/>
    </location>
</feature>
<keyword evidence="1" id="KW-0812">Transmembrane</keyword>
<reference evidence="2 3" key="1">
    <citation type="submission" date="2018-06" db="EMBL/GenBank/DDBJ databases">
        <authorList>
            <consortium name="Pathogen Informatics"/>
            <person name="Doyle S."/>
        </authorList>
    </citation>
    <scope>NUCLEOTIDE SEQUENCE [LARGE SCALE GENOMIC DNA]</scope>
    <source>
        <strain evidence="2 3">NCTC9381</strain>
    </source>
</reference>
<dbReference type="EMBL" id="UGSO01000001">
    <property type="protein sequence ID" value="SUB16017.1"/>
    <property type="molecule type" value="Genomic_DNA"/>
</dbReference>
<accession>A0A379ADV3</accession>
<organism evidence="2 3">
    <name type="scientific">Enterobacter agglomerans</name>
    <name type="common">Erwinia herbicola</name>
    <name type="synonym">Pantoea agglomerans</name>
    <dbReference type="NCBI Taxonomy" id="549"/>
    <lineage>
        <taxon>Bacteria</taxon>
        <taxon>Pseudomonadati</taxon>
        <taxon>Pseudomonadota</taxon>
        <taxon>Gammaproteobacteria</taxon>
        <taxon>Enterobacterales</taxon>
        <taxon>Erwiniaceae</taxon>
        <taxon>Pantoea</taxon>
        <taxon>Pantoea agglomerans group</taxon>
    </lineage>
</organism>
<dbReference type="AlphaFoldDB" id="A0A379ADV3"/>
<sequence length="225" mass="25220">MSGSVHTFRWAIGVYGIAQLAKYMPGNIFHFAGRQVLGMADGVSAKSLLKSTFWELVILVISGGVFIIIVIPSYLGSYLQFKTLAMCAFVFSVFFIGVFSYKFINRFFTIAFFLQLSFLVFSGFVFYLILLLVSTKKHFFYTEDYWMLMFVPAAFVTAWLIGLVTPGAPAGIGIREVVLIYLLGSYFDNSEIILAVVVSRIVTVSGDVFFYFIANAFRRVSINAC</sequence>
<dbReference type="Proteomes" id="UP000254640">
    <property type="component" value="Unassembled WGS sequence"/>
</dbReference>
<keyword evidence="1" id="KW-1133">Transmembrane helix</keyword>
<keyword evidence="3" id="KW-1185">Reference proteome</keyword>
<evidence type="ECO:0000256" key="1">
    <source>
        <dbReference type="SAM" id="Phobius"/>
    </source>
</evidence>
<feature type="transmembrane region" description="Helical" evidence="1">
    <location>
        <begin position="53"/>
        <end position="71"/>
    </location>
</feature>
<evidence type="ECO:0008006" key="4">
    <source>
        <dbReference type="Google" id="ProtNLM"/>
    </source>
</evidence>
<evidence type="ECO:0000313" key="3">
    <source>
        <dbReference type="Proteomes" id="UP000254640"/>
    </source>
</evidence>
<evidence type="ECO:0000313" key="2">
    <source>
        <dbReference type="EMBL" id="SUB16017.1"/>
    </source>
</evidence>
<protein>
    <recommendedName>
        <fullName evidence="4">Flippase-like domain-containing protein</fullName>
    </recommendedName>
</protein>
<name>A0A379ADV3_ENTAG</name>
<proteinExistence type="predicted"/>
<feature type="transmembrane region" description="Helical" evidence="1">
    <location>
        <begin position="110"/>
        <end position="133"/>
    </location>
</feature>
<feature type="transmembrane region" description="Helical" evidence="1">
    <location>
        <begin position="192"/>
        <end position="213"/>
    </location>
</feature>
<feature type="transmembrane region" description="Helical" evidence="1">
    <location>
        <begin position="83"/>
        <end position="104"/>
    </location>
</feature>
<gene>
    <name evidence="2" type="ORF">NCTC9381_01914</name>
</gene>
<keyword evidence="1" id="KW-0472">Membrane</keyword>